<evidence type="ECO:0008006" key="5">
    <source>
        <dbReference type="Google" id="ProtNLM"/>
    </source>
</evidence>
<dbReference type="Proteomes" id="UP001590950">
    <property type="component" value="Unassembled WGS sequence"/>
</dbReference>
<name>A0ABR4AD66_9LECA</name>
<evidence type="ECO:0000256" key="2">
    <source>
        <dbReference type="SAM" id="MobiDB-lite"/>
    </source>
</evidence>
<keyword evidence="1" id="KW-0040">ANK repeat</keyword>
<sequence>MGHDLVTLQRLFAERLWRPNDFLGADDSILFAAMRMQVTQVVVWLFQMGADLRFQVDVLGEDVVTASLRDMVTCAVAGGIRRPLMPWMEQLPMIEYDEYLAKAGFGKLHKIVCNVNDRDLEREILARPEDVNKLDEAFKSPLYYAVILGDTAKVRILLKHGAEPNASIVSILSAAFKGGTFKIIESLLEAGAWILALNKTHIRDEAHHAYLDKLAHSWWWGPIWAWLLTEGRWRQPGSTQSYDVDGLPAIDRTLITHGISHSPSKKLSKTRFKSSPHAIIN</sequence>
<accession>A0ABR4AD66</accession>
<comment type="caution">
    <text evidence="3">The sequence shown here is derived from an EMBL/GenBank/DDBJ whole genome shotgun (WGS) entry which is preliminary data.</text>
</comment>
<dbReference type="InterPro" id="IPR036770">
    <property type="entry name" value="Ankyrin_rpt-contain_sf"/>
</dbReference>
<feature type="compositionally biased region" description="Basic residues" evidence="2">
    <location>
        <begin position="263"/>
        <end position="274"/>
    </location>
</feature>
<evidence type="ECO:0000313" key="4">
    <source>
        <dbReference type="Proteomes" id="UP001590950"/>
    </source>
</evidence>
<dbReference type="Pfam" id="PF00023">
    <property type="entry name" value="Ank"/>
    <property type="match status" value="1"/>
</dbReference>
<dbReference type="SUPFAM" id="SSF48403">
    <property type="entry name" value="Ankyrin repeat"/>
    <property type="match status" value="1"/>
</dbReference>
<dbReference type="InterPro" id="IPR002110">
    <property type="entry name" value="Ankyrin_rpt"/>
</dbReference>
<organism evidence="3 4">
    <name type="scientific">Stereocaulon virgatum</name>
    <dbReference type="NCBI Taxonomy" id="373712"/>
    <lineage>
        <taxon>Eukaryota</taxon>
        <taxon>Fungi</taxon>
        <taxon>Dikarya</taxon>
        <taxon>Ascomycota</taxon>
        <taxon>Pezizomycotina</taxon>
        <taxon>Lecanoromycetes</taxon>
        <taxon>OSLEUM clade</taxon>
        <taxon>Lecanoromycetidae</taxon>
        <taxon>Lecanorales</taxon>
        <taxon>Lecanorineae</taxon>
        <taxon>Stereocaulaceae</taxon>
        <taxon>Stereocaulon</taxon>
    </lineage>
</organism>
<protein>
    <recommendedName>
        <fullName evidence="5">Ankyrin</fullName>
    </recommendedName>
</protein>
<dbReference type="PROSITE" id="PS50297">
    <property type="entry name" value="ANK_REP_REGION"/>
    <property type="match status" value="1"/>
</dbReference>
<reference evidence="3 4" key="1">
    <citation type="submission" date="2024-09" db="EMBL/GenBank/DDBJ databases">
        <title>Rethinking Asexuality: The Enigmatic Case of Functional Sexual Genes in Lepraria (Stereocaulaceae).</title>
        <authorList>
            <person name="Doellman M."/>
            <person name="Sun Y."/>
            <person name="Barcenas-Pena A."/>
            <person name="Lumbsch H.T."/>
            <person name="Grewe F."/>
        </authorList>
    </citation>
    <scope>NUCLEOTIDE SEQUENCE [LARGE SCALE GENOMIC DNA]</scope>
    <source>
        <strain evidence="3 4">Mercado 3170</strain>
    </source>
</reference>
<dbReference type="Gene3D" id="1.25.40.20">
    <property type="entry name" value="Ankyrin repeat-containing domain"/>
    <property type="match status" value="1"/>
</dbReference>
<keyword evidence="4" id="KW-1185">Reference proteome</keyword>
<evidence type="ECO:0000313" key="3">
    <source>
        <dbReference type="EMBL" id="KAL2043762.1"/>
    </source>
</evidence>
<gene>
    <name evidence="3" type="ORF">N7G274_003281</name>
</gene>
<evidence type="ECO:0000256" key="1">
    <source>
        <dbReference type="PROSITE-ProRule" id="PRU00023"/>
    </source>
</evidence>
<dbReference type="PROSITE" id="PS50088">
    <property type="entry name" value="ANK_REPEAT"/>
    <property type="match status" value="1"/>
</dbReference>
<feature type="repeat" description="ANK" evidence="1">
    <location>
        <begin position="137"/>
        <end position="169"/>
    </location>
</feature>
<dbReference type="EMBL" id="JBEFKJ010000010">
    <property type="protein sequence ID" value="KAL2043762.1"/>
    <property type="molecule type" value="Genomic_DNA"/>
</dbReference>
<dbReference type="SMART" id="SM00248">
    <property type="entry name" value="ANK"/>
    <property type="match status" value="3"/>
</dbReference>
<proteinExistence type="predicted"/>
<feature type="region of interest" description="Disordered" evidence="2">
    <location>
        <begin position="261"/>
        <end position="281"/>
    </location>
</feature>